<evidence type="ECO:0000313" key="4">
    <source>
        <dbReference type="Proteomes" id="UP000280073"/>
    </source>
</evidence>
<dbReference type="PANTHER" id="PTHR48081:SF33">
    <property type="entry name" value="KYNURENINE FORMAMIDASE"/>
    <property type="match status" value="1"/>
</dbReference>
<dbReference type="Pfam" id="PF20434">
    <property type="entry name" value="BD-FAE"/>
    <property type="match status" value="1"/>
</dbReference>
<comment type="caution">
    <text evidence="3">The sequence shown here is derived from an EMBL/GenBank/DDBJ whole genome shotgun (WGS) entry which is preliminary data.</text>
</comment>
<name>A0A3R9S2H4_ACIBA</name>
<evidence type="ECO:0000256" key="1">
    <source>
        <dbReference type="ARBA" id="ARBA00022801"/>
    </source>
</evidence>
<dbReference type="SUPFAM" id="SSF53474">
    <property type="entry name" value="alpha/beta-Hydrolases"/>
    <property type="match status" value="1"/>
</dbReference>
<reference evidence="3 4" key="1">
    <citation type="submission" date="2018-10" db="EMBL/GenBank/DDBJ databases">
        <title>GWAS and RNA-Seq identify cryptic mechanisms of antimicrobial resistance in Acinetobacter baumannii.</title>
        <authorList>
            <person name="Sahl J.W."/>
        </authorList>
    </citation>
    <scope>NUCLEOTIDE SEQUENCE [LARGE SCALE GENOMIC DNA]</scope>
    <source>
        <strain evidence="3 4">TG28175</strain>
    </source>
</reference>
<dbReference type="PANTHER" id="PTHR48081">
    <property type="entry name" value="AB HYDROLASE SUPERFAMILY PROTEIN C4A8.06C"/>
    <property type="match status" value="1"/>
</dbReference>
<keyword evidence="1 3" id="KW-0378">Hydrolase</keyword>
<accession>A0A3R9S2H4</accession>
<evidence type="ECO:0000313" key="3">
    <source>
        <dbReference type="EMBL" id="RSR41540.1"/>
    </source>
</evidence>
<dbReference type="GO" id="GO:0016787">
    <property type="term" value="F:hydrolase activity"/>
    <property type="evidence" value="ECO:0007669"/>
    <property type="project" value="UniProtKB-KW"/>
</dbReference>
<evidence type="ECO:0000259" key="2">
    <source>
        <dbReference type="Pfam" id="PF20434"/>
    </source>
</evidence>
<sequence length="157" mass="18193">MNLIEQLQSKIEQARTLYKEFRLYDLGSFALNRFTPKDGFEQVLNVRYGLKPRHRLDIYRSTKRLAHRPLIVFVHGGAWQHGNKRDYLFIGEAFTKEGYDVAVINYQLAPKNIFPSYVDDLTQALNYLHQNQEKLEISTENIVLMGHSAGAFNVMSA</sequence>
<dbReference type="Proteomes" id="UP000280073">
    <property type="component" value="Unassembled WGS sequence"/>
</dbReference>
<dbReference type="InterPro" id="IPR029058">
    <property type="entry name" value="AB_hydrolase_fold"/>
</dbReference>
<dbReference type="InterPro" id="IPR050300">
    <property type="entry name" value="GDXG_lipolytic_enzyme"/>
</dbReference>
<gene>
    <name evidence="3" type="ORF">EA686_21545</name>
</gene>
<dbReference type="Gene3D" id="3.40.50.1820">
    <property type="entry name" value="alpha/beta hydrolase"/>
    <property type="match status" value="1"/>
</dbReference>
<dbReference type="InterPro" id="IPR049492">
    <property type="entry name" value="BD-FAE-like_dom"/>
</dbReference>
<dbReference type="AlphaFoldDB" id="A0A3R9S2H4"/>
<organism evidence="3 4">
    <name type="scientific">Acinetobacter baumannii</name>
    <dbReference type="NCBI Taxonomy" id="470"/>
    <lineage>
        <taxon>Bacteria</taxon>
        <taxon>Pseudomonadati</taxon>
        <taxon>Pseudomonadota</taxon>
        <taxon>Gammaproteobacteria</taxon>
        <taxon>Moraxellales</taxon>
        <taxon>Moraxellaceae</taxon>
        <taxon>Acinetobacter</taxon>
        <taxon>Acinetobacter calcoaceticus/baumannii complex</taxon>
    </lineage>
</organism>
<feature type="domain" description="BD-FAE-like" evidence="2">
    <location>
        <begin position="56"/>
        <end position="151"/>
    </location>
</feature>
<proteinExistence type="predicted"/>
<feature type="non-terminal residue" evidence="3">
    <location>
        <position position="157"/>
    </location>
</feature>
<dbReference type="EMBL" id="RFDI01001497">
    <property type="protein sequence ID" value="RSR41540.1"/>
    <property type="molecule type" value="Genomic_DNA"/>
</dbReference>
<protein>
    <submittedName>
        <fullName evidence="3">Alpha/beta hydrolase</fullName>
    </submittedName>
</protein>